<dbReference type="EMBL" id="BMAT01002211">
    <property type="protein sequence ID" value="GFS01859.1"/>
    <property type="molecule type" value="Genomic_DNA"/>
</dbReference>
<dbReference type="SUPFAM" id="SSF49854">
    <property type="entry name" value="Spermadhesin, CUB domain"/>
    <property type="match status" value="1"/>
</dbReference>
<evidence type="ECO:0000313" key="5">
    <source>
        <dbReference type="EMBL" id="GFS01859.1"/>
    </source>
</evidence>
<evidence type="ECO:0000259" key="4">
    <source>
        <dbReference type="PROSITE" id="PS01180"/>
    </source>
</evidence>
<dbReference type="Proteomes" id="UP000762676">
    <property type="component" value="Unassembled WGS sequence"/>
</dbReference>
<feature type="compositionally biased region" description="Polar residues" evidence="3">
    <location>
        <begin position="57"/>
        <end position="68"/>
    </location>
</feature>
<dbReference type="PROSITE" id="PS01180">
    <property type="entry name" value="CUB"/>
    <property type="match status" value="1"/>
</dbReference>
<feature type="domain" description="CUB" evidence="4">
    <location>
        <begin position="1"/>
        <end position="46"/>
    </location>
</feature>
<evidence type="ECO:0000256" key="3">
    <source>
        <dbReference type="SAM" id="MobiDB-lite"/>
    </source>
</evidence>
<dbReference type="Pfam" id="PF00431">
    <property type="entry name" value="CUB"/>
    <property type="match status" value="1"/>
</dbReference>
<evidence type="ECO:0000313" key="6">
    <source>
        <dbReference type="Proteomes" id="UP000762676"/>
    </source>
</evidence>
<evidence type="ECO:0000256" key="2">
    <source>
        <dbReference type="PROSITE-ProRule" id="PRU00059"/>
    </source>
</evidence>
<dbReference type="Gene3D" id="2.60.120.290">
    <property type="entry name" value="Spermadhesin, CUB domain"/>
    <property type="match status" value="1"/>
</dbReference>
<feature type="region of interest" description="Disordered" evidence="3">
    <location>
        <begin position="47"/>
        <end position="68"/>
    </location>
</feature>
<reference evidence="5 6" key="1">
    <citation type="journal article" date="2021" name="Elife">
        <title>Chloroplast acquisition without the gene transfer in kleptoplastic sea slugs, Plakobranchus ocellatus.</title>
        <authorList>
            <person name="Maeda T."/>
            <person name="Takahashi S."/>
            <person name="Yoshida T."/>
            <person name="Shimamura S."/>
            <person name="Takaki Y."/>
            <person name="Nagai Y."/>
            <person name="Toyoda A."/>
            <person name="Suzuki Y."/>
            <person name="Arimoto A."/>
            <person name="Ishii H."/>
            <person name="Satoh N."/>
            <person name="Nishiyama T."/>
            <person name="Hasebe M."/>
            <person name="Maruyama T."/>
            <person name="Minagawa J."/>
            <person name="Obokata J."/>
            <person name="Shigenobu S."/>
        </authorList>
    </citation>
    <scope>NUCLEOTIDE SEQUENCE [LARGE SCALE GENOMIC DNA]</scope>
</reference>
<name>A0AAV4HUG7_9GAST</name>
<organism evidence="5 6">
    <name type="scientific">Elysia marginata</name>
    <dbReference type="NCBI Taxonomy" id="1093978"/>
    <lineage>
        <taxon>Eukaryota</taxon>
        <taxon>Metazoa</taxon>
        <taxon>Spiralia</taxon>
        <taxon>Lophotrochozoa</taxon>
        <taxon>Mollusca</taxon>
        <taxon>Gastropoda</taxon>
        <taxon>Heterobranchia</taxon>
        <taxon>Euthyneura</taxon>
        <taxon>Panpulmonata</taxon>
        <taxon>Sacoglossa</taxon>
        <taxon>Placobranchoidea</taxon>
        <taxon>Plakobranchidae</taxon>
        <taxon>Elysia</taxon>
    </lineage>
</organism>
<accession>A0AAV4HUG7</accession>
<comment type="caution">
    <text evidence="5">The sequence shown here is derived from an EMBL/GenBank/DDBJ whole genome shotgun (WGS) entry which is preliminary data.</text>
</comment>
<keyword evidence="6" id="KW-1185">Reference proteome</keyword>
<dbReference type="InterPro" id="IPR035914">
    <property type="entry name" value="Sperma_CUB_dom_sf"/>
</dbReference>
<comment type="caution">
    <text evidence="2">Lacks conserved residue(s) required for the propagation of feature annotation.</text>
</comment>
<sequence length="68" mass="7327">MTQKIGQYCGSATTKDIKTKGQNLKILFTSDDTINWKGFSATYQLISPQPDFPASGTGESNPDDSSGH</sequence>
<dbReference type="AlphaFoldDB" id="A0AAV4HUG7"/>
<gene>
    <name evidence="5" type="ORF">ElyMa_001108400</name>
</gene>
<evidence type="ECO:0000256" key="1">
    <source>
        <dbReference type="ARBA" id="ARBA00023157"/>
    </source>
</evidence>
<keyword evidence="1" id="KW-1015">Disulfide bond</keyword>
<proteinExistence type="predicted"/>
<dbReference type="InterPro" id="IPR000859">
    <property type="entry name" value="CUB_dom"/>
</dbReference>
<protein>
    <submittedName>
        <fullName evidence="5">Tolloid-like protein 2</fullName>
    </submittedName>
</protein>